<feature type="domain" description="PD-(D/E)XK endonuclease-like" evidence="1">
    <location>
        <begin position="651"/>
        <end position="942"/>
    </location>
</feature>
<protein>
    <submittedName>
        <fullName evidence="2">PD-(D/E)XK nuclease superfamily protein</fullName>
    </submittedName>
</protein>
<dbReference type="OrthoDB" id="9762792at2"/>
<reference evidence="2 3" key="1">
    <citation type="submission" date="2017-02" db="EMBL/GenBank/DDBJ databases">
        <authorList>
            <person name="Peterson S.W."/>
        </authorList>
    </citation>
    <scope>NUCLEOTIDE SEQUENCE [LARGE SCALE GENOMIC DNA]</scope>
    <source>
        <strain evidence="2 3">DSM 25262</strain>
    </source>
</reference>
<organism evidence="2 3">
    <name type="scientific">Ohtaekwangia koreensis</name>
    <dbReference type="NCBI Taxonomy" id="688867"/>
    <lineage>
        <taxon>Bacteria</taxon>
        <taxon>Pseudomonadati</taxon>
        <taxon>Bacteroidota</taxon>
        <taxon>Cytophagia</taxon>
        <taxon>Cytophagales</taxon>
        <taxon>Fulvivirgaceae</taxon>
        <taxon>Ohtaekwangia</taxon>
    </lineage>
</organism>
<dbReference type="InterPro" id="IPR011335">
    <property type="entry name" value="Restrct_endonuc-II-like"/>
</dbReference>
<dbReference type="SUPFAM" id="SSF52540">
    <property type="entry name" value="P-loop containing nucleoside triphosphate hydrolases"/>
    <property type="match status" value="1"/>
</dbReference>
<dbReference type="RefSeq" id="WP_079690415.1">
    <property type="nucleotide sequence ID" value="NZ_FUZU01000005.1"/>
</dbReference>
<dbReference type="SUPFAM" id="SSF52980">
    <property type="entry name" value="Restriction endonuclease-like"/>
    <property type="match status" value="1"/>
</dbReference>
<dbReference type="InterPro" id="IPR027417">
    <property type="entry name" value="P-loop_NTPase"/>
</dbReference>
<evidence type="ECO:0000313" key="3">
    <source>
        <dbReference type="Proteomes" id="UP000190961"/>
    </source>
</evidence>
<proteinExistence type="predicted"/>
<dbReference type="Gene3D" id="3.90.320.10">
    <property type="match status" value="1"/>
</dbReference>
<dbReference type="EMBL" id="FUZU01000005">
    <property type="protein sequence ID" value="SKC89787.1"/>
    <property type="molecule type" value="Genomic_DNA"/>
</dbReference>
<evidence type="ECO:0000313" key="2">
    <source>
        <dbReference type="EMBL" id="SKC89787.1"/>
    </source>
</evidence>
<keyword evidence="3" id="KW-1185">Reference proteome</keyword>
<name>A0A1T5MNI4_9BACT</name>
<accession>A0A1T5MNI4</accession>
<gene>
    <name evidence="2" type="ORF">SAMN05660236_5934</name>
</gene>
<evidence type="ECO:0000259" key="1">
    <source>
        <dbReference type="Pfam" id="PF12705"/>
    </source>
</evidence>
<sequence length="944" mass="110729">MRTFIQEIADTIRKDYSDWDNLTVIFPNRRASLYFRKALAEQLDAPRWSPAILSVEEFIGSFSDLKEADKLSLIVTLYRVFKRVTNSDENLDHFYFWGEMLLRDFDELDKYLVHAAGMFKDLSNQKELDQYFDYLTEEQKQFLIDFWQTVDFSSSASKRKFLELWQSLYPVYIAFRQQLMEEKIGYSGMIHRHVAEQIETLIPAGKKKEVGMRYVFAGFNALTAAEEKIITWFVQHRDAKIFWDEDAFYVNEPHREAGTFFRQYRKHAILGQTFPPEPAVYLGQDKKITVLGVPQKAGQPKLLAQQLDATLRAQAGNNSVERTVIVLPDENMLLPVLYALPPSLQAINVTMGFPLVSTPYYSLIDFLFELHLHKRKDEFYYRYVLALLNHPYLKARVGEEAAQWREFIQKNNQVHIAPSFFEKKHDLLEEIFRIVPTENFLAYIIGIVESLATSSEAGGLMEKEFAFHFHRILSRVQELTTSEPMELRMQQRMFRQIVRAEKVPFSGEPLKGLQIMGVLETRNLDFDHVIVLSLNEGLWPAAPRQSSYIPHNIRRAYSLPTSEHQDAMYAYLFYRILQRAETVDLYYNTEPDVLGTGEMSRYLYQLIYEANWPHERKVLYNPVQVHEAKPIAIEKKADVLEKLERYFGKALTPSTLNTYLECRLKFYFKHLLEIREPDEVEEEADARIFGNIFHKVMELFYQDLRPPAGEWFVKEEHFINVGTKLDRFIEMAFRQHFHLPDTKKFEYDGRQLVVKEMVKRFALKVLAHDKAYTPFAIELLEAKNFTTTTSVTQLGKQLSIVMGGLIDRVDRKTNTVRIIDYKTGKDENKFEDIPSLFKRDQKRNKAAFQAMLYAWVYAQRNAGQSSEVKIQPGLINRKEIFKDDFEYGLYLGKHRLDDVTSMLPEFDRHLQTLLNELFDPTQPFDQTDDLKVCSFCDYREICAR</sequence>
<dbReference type="InterPro" id="IPR038726">
    <property type="entry name" value="PDDEXK_AddAB-type"/>
</dbReference>
<dbReference type="Pfam" id="PF12705">
    <property type="entry name" value="PDDEXK_1"/>
    <property type="match status" value="1"/>
</dbReference>
<dbReference type="InterPro" id="IPR011604">
    <property type="entry name" value="PDDEXK-like_dom_sf"/>
</dbReference>
<dbReference type="AlphaFoldDB" id="A0A1T5MNI4"/>
<dbReference type="STRING" id="688867.SAMN05660236_5934"/>
<dbReference type="Proteomes" id="UP000190961">
    <property type="component" value="Unassembled WGS sequence"/>
</dbReference>